<keyword evidence="6" id="KW-1185">Reference proteome</keyword>
<dbReference type="InterPro" id="IPR008183">
    <property type="entry name" value="Aldose_1/G6P_1-epimerase"/>
</dbReference>
<feature type="region of interest" description="Disordered" evidence="4">
    <location>
        <begin position="819"/>
        <end position="841"/>
    </location>
</feature>
<dbReference type="InterPro" id="IPR011013">
    <property type="entry name" value="Gal_mutarotase_sf_dom"/>
</dbReference>
<proteinExistence type="inferred from homology"/>
<dbReference type="SUPFAM" id="SSF74650">
    <property type="entry name" value="Galactose mutarotase-like"/>
    <property type="match status" value="2"/>
</dbReference>
<evidence type="ECO:0000313" key="5">
    <source>
        <dbReference type="EMBL" id="KAL0908510.1"/>
    </source>
</evidence>
<dbReference type="InterPro" id="IPR014718">
    <property type="entry name" value="GH-type_carb-bd"/>
</dbReference>
<evidence type="ECO:0008006" key="7">
    <source>
        <dbReference type="Google" id="ProtNLM"/>
    </source>
</evidence>
<sequence>MLFWVMKGFVHTLGGSRPNLTEESLSAAMGCFVQEYLVDRGFNAIGEHTGAGHNRNIVTPFGGESLGSEGPGDIDIRAVESQDLRRIFGTRSLRRRVYSNSRISCEIYGDSGGVRQSENGNTYFGALVGRVAGRISGARFVLNGTAYRLYPNEGKNSLHGGHRGFSFVIWTVKAKVDGEFPYIKLYYYSFNKEQGFPGDLDVYVTYKISGDYELSITIEAKPQTKATPINLLQHSYWNLGGHSSGTILSNTVQIFASYLIQVDNQSIPTDTISSVSDSPFDFRKPNIIKSRIKHVKDGYNTNYVVDGHGMRKVAVVEDGRSGRAMELWANQHGVQLYTAYYVNDVEGKGGVIYKRSSMARSQALLFLSLIAFVLLGSSSAIPRKTVGIYELKKGNFSVKITNWGATILSNGTTYFGALVGRVGNRISGARFVLNGTAYRLYRNDGTSSIHGGHRGFSFVIWTVEEMVDGEFPYIKLYYYSFNKEQGFPGDLDVYVTYKISGAYELSVTMEATPRTKATPVNLLQHSYWNLGGHNSGTILSNTVQIFASYITPLNDQLIPTGTISSVSGTPYDFRNPNTIESRINYVKNGYNMNYVVDGHGMRKVAVVEDHQSGRAMELWANQPAVQFYTAYYLNGVEGKGGAIYGRYAGLCLETQGFPDAVNHPQFPSQIVNPGEIYKHDMLFNNFQYKAKSSWKLPKLKLGSSELRFQQTYTARNYEPNDTKIGSIRAQMSPDQGLKALLEGSNHNLDYQMVSKFDNLIVESSGSTRRVQRAQERKNPTSLSQKIFHRTIYDQGNPISSSKGILEPKLEKIKGEIEERSCPLAPPRPPPKGPTFVGSPPEGYTLRRTTAYRPYTPPDHRLKALLSAQGPTFCLRPDLLLKARHPAQGPTSCSRLDDLLKARLAAQGQTFGSRPDVLLKARRSA</sequence>
<dbReference type="PANTHER" id="PTHR10091">
    <property type="entry name" value="ALDOSE-1-EPIMERASE"/>
    <property type="match status" value="1"/>
</dbReference>
<keyword evidence="2" id="KW-0413">Isomerase</keyword>
<comment type="similarity">
    <text evidence="1">Belongs to the aldose epimerase family.</text>
</comment>
<dbReference type="Proteomes" id="UP001552299">
    <property type="component" value="Unassembled WGS sequence"/>
</dbReference>
<dbReference type="Pfam" id="PF01263">
    <property type="entry name" value="Aldose_epim"/>
    <property type="match status" value="2"/>
</dbReference>
<evidence type="ECO:0000256" key="4">
    <source>
        <dbReference type="SAM" id="MobiDB-lite"/>
    </source>
</evidence>
<dbReference type="AlphaFoldDB" id="A0ABD0U7P7"/>
<dbReference type="CDD" id="cd09019">
    <property type="entry name" value="galactose_mutarotase_like"/>
    <property type="match status" value="2"/>
</dbReference>
<keyword evidence="3" id="KW-0119">Carbohydrate metabolism</keyword>
<evidence type="ECO:0000313" key="6">
    <source>
        <dbReference type="Proteomes" id="UP001552299"/>
    </source>
</evidence>
<dbReference type="EMBL" id="JANQDX010000017">
    <property type="protein sequence ID" value="KAL0908510.1"/>
    <property type="molecule type" value="Genomic_DNA"/>
</dbReference>
<name>A0ABD0U7P7_DENTH</name>
<comment type="caution">
    <text evidence="5">The sequence shown here is derived from an EMBL/GenBank/DDBJ whole genome shotgun (WGS) entry which is preliminary data.</text>
</comment>
<gene>
    <name evidence="5" type="ORF">M5K25_023006</name>
</gene>
<reference evidence="5 6" key="1">
    <citation type="journal article" date="2024" name="Plant Biotechnol. J.">
        <title>Dendrobium thyrsiflorum genome and its molecular insights into genes involved in important horticultural traits.</title>
        <authorList>
            <person name="Chen B."/>
            <person name="Wang J.Y."/>
            <person name="Zheng P.J."/>
            <person name="Li K.L."/>
            <person name="Liang Y.M."/>
            <person name="Chen X.F."/>
            <person name="Zhang C."/>
            <person name="Zhao X."/>
            <person name="He X."/>
            <person name="Zhang G.Q."/>
            <person name="Liu Z.J."/>
            <person name="Xu Q."/>
        </authorList>
    </citation>
    <scope>NUCLEOTIDE SEQUENCE [LARGE SCALE GENOMIC DNA]</scope>
    <source>
        <strain evidence="5">GZMU011</strain>
    </source>
</reference>
<organism evidence="5 6">
    <name type="scientific">Dendrobium thyrsiflorum</name>
    <name type="common">Pinecone-like raceme dendrobium</name>
    <name type="synonym">Orchid</name>
    <dbReference type="NCBI Taxonomy" id="117978"/>
    <lineage>
        <taxon>Eukaryota</taxon>
        <taxon>Viridiplantae</taxon>
        <taxon>Streptophyta</taxon>
        <taxon>Embryophyta</taxon>
        <taxon>Tracheophyta</taxon>
        <taxon>Spermatophyta</taxon>
        <taxon>Magnoliopsida</taxon>
        <taxon>Liliopsida</taxon>
        <taxon>Asparagales</taxon>
        <taxon>Orchidaceae</taxon>
        <taxon>Epidendroideae</taxon>
        <taxon>Malaxideae</taxon>
        <taxon>Dendrobiinae</taxon>
        <taxon>Dendrobium</taxon>
    </lineage>
</organism>
<evidence type="ECO:0000256" key="3">
    <source>
        <dbReference type="ARBA" id="ARBA00023277"/>
    </source>
</evidence>
<dbReference type="InterPro" id="IPR047215">
    <property type="entry name" value="Galactose_mutarotase-like"/>
</dbReference>
<dbReference type="GO" id="GO:0016853">
    <property type="term" value="F:isomerase activity"/>
    <property type="evidence" value="ECO:0007669"/>
    <property type="project" value="UniProtKB-KW"/>
</dbReference>
<feature type="compositionally biased region" description="Pro residues" evidence="4">
    <location>
        <begin position="823"/>
        <end position="832"/>
    </location>
</feature>
<protein>
    <recommendedName>
        <fullName evidence="7">Aldose 1-epimerase</fullName>
    </recommendedName>
</protein>
<accession>A0ABD0U7P7</accession>
<evidence type="ECO:0000256" key="1">
    <source>
        <dbReference type="ARBA" id="ARBA00006206"/>
    </source>
</evidence>
<dbReference type="Gene3D" id="2.70.98.10">
    <property type="match status" value="2"/>
</dbReference>
<evidence type="ECO:0000256" key="2">
    <source>
        <dbReference type="ARBA" id="ARBA00023235"/>
    </source>
</evidence>
<dbReference type="PANTHER" id="PTHR10091:SF0">
    <property type="entry name" value="GALACTOSE MUTAROTASE"/>
    <property type="match status" value="1"/>
</dbReference>